<reference evidence="2 3" key="1">
    <citation type="submission" date="2016-10" db="EMBL/GenBank/DDBJ databases">
        <authorList>
            <person name="de Groot N.N."/>
        </authorList>
    </citation>
    <scope>NUCLEOTIDE SEQUENCE [LARGE SCALE GENOMIC DNA]</scope>
    <source>
        <strain evidence="3">P4-7,KCTC 19426,CECT 7604</strain>
    </source>
</reference>
<dbReference type="AlphaFoldDB" id="A0A1H0HPB9"/>
<protein>
    <submittedName>
        <fullName evidence="2">Uncharacterized protein</fullName>
    </submittedName>
</protein>
<organism evidence="2 3">
    <name type="scientific">Nakamurella panacisegetis</name>
    <dbReference type="NCBI Taxonomy" id="1090615"/>
    <lineage>
        <taxon>Bacteria</taxon>
        <taxon>Bacillati</taxon>
        <taxon>Actinomycetota</taxon>
        <taxon>Actinomycetes</taxon>
        <taxon>Nakamurellales</taxon>
        <taxon>Nakamurellaceae</taxon>
        <taxon>Nakamurella</taxon>
    </lineage>
</organism>
<evidence type="ECO:0000313" key="3">
    <source>
        <dbReference type="Proteomes" id="UP000198741"/>
    </source>
</evidence>
<feature type="region of interest" description="Disordered" evidence="1">
    <location>
        <begin position="172"/>
        <end position="216"/>
    </location>
</feature>
<evidence type="ECO:0000256" key="1">
    <source>
        <dbReference type="SAM" id="MobiDB-lite"/>
    </source>
</evidence>
<gene>
    <name evidence="2" type="ORF">SAMN04515671_0153</name>
</gene>
<evidence type="ECO:0000313" key="2">
    <source>
        <dbReference type="EMBL" id="SDO20988.1"/>
    </source>
</evidence>
<feature type="compositionally biased region" description="Polar residues" evidence="1">
    <location>
        <begin position="196"/>
        <end position="208"/>
    </location>
</feature>
<dbReference type="Proteomes" id="UP000198741">
    <property type="component" value="Chromosome I"/>
</dbReference>
<dbReference type="STRING" id="1090615.SAMN04515671_0153"/>
<dbReference type="EMBL" id="LT629710">
    <property type="protein sequence ID" value="SDO20988.1"/>
    <property type="molecule type" value="Genomic_DNA"/>
</dbReference>
<accession>A0A1H0HPB9</accession>
<dbReference type="InterPro" id="IPR047681">
    <property type="entry name" value="PPA1309-like"/>
</dbReference>
<name>A0A1H0HPB9_9ACTN</name>
<sequence length="281" mass="29007">MVPGETAVPGERICANPVRRRSPRRAGSAGSEARCRHIAVAPGCKDHRVASNNIPAGSDPVDPASLIPPAQAPYWWEDPDLAAAVAEVEEFVGSAGWDAAPQMFALVRTADLAAAQPGLAAALADSGVFTPIAQEVLPPGDLSEALSTISWPDEVAGCVLVQEIVVLPPSAVATRAEGSPERAQDLLPGEADAEGSPTSAANTATTRAEGSFRESNDVEITAEEAAAHPDRVEARLAAGVLRDGKGGACLLRVRGKDDATPLRGGDLAPNLLRALHATFED</sequence>
<dbReference type="NCBIfam" id="NF040618">
    <property type="entry name" value="PPA1309_fam"/>
    <property type="match status" value="1"/>
</dbReference>
<keyword evidence="3" id="KW-1185">Reference proteome</keyword>
<proteinExistence type="predicted"/>